<feature type="binding site" evidence="5">
    <location>
        <position position="42"/>
    </location>
    <ligand>
        <name>substrate</name>
    </ligand>
</feature>
<dbReference type="HAMAP" id="MF_00209">
    <property type="entry name" value="Inorganic_PPase"/>
    <property type="match status" value="1"/>
</dbReference>
<keyword evidence="3 5" id="KW-0378">Hydrolase</keyword>
<evidence type="ECO:0000313" key="7">
    <source>
        <dbReference type="Proteomes" id="UP001500620"/>
    </source>
</evidence>
<comment type="subcellular location">
    <subcellularLocation>
        <location evidence="5">Cytoplasm</location>
    </subcellularLocation>
</comment>
<feature type="active site" description="Proton acceptor" evidence="5">
    <location>
        <position position="89"/>
    </location>
</feature>
<dbReference type="Gene3D" id="3.90.80.10">
    <property type="entry name" value="Inorganic pyrophosphatase"/>
    <property type="match status" value="1"/>
</dbReference>
<evidence type="ECO:0000256" key="5">
    <source>
        <dbReference type="HAMAP-Rule" id="MF_00209"/>
    </source>
</evidence>
<proteinExistence type="inferred from homology"/>
<comment type="function">
    <text evidence="5">Catalyzes the hydrolysis of inorganic pyrophosphate (PPi) forming two phosphate ions.</text>
</comment>
<dbReference type="CDD" id="cd00412">
    <property type="entry name" value="pyrophosphatase"/>
    <property type="match status" value="1"/>
</dbReference>
<dbReference type="PANTHER" id="PTHR10286">
    <property type="entry name" value="INORGANIC PYROPHOSPHATASE"/>
    <property type="match status" value="1"/>
</dbReference>
<evidence type="ECO:0000256" key="1">
    <source>
        <dbReference type="ARBA" id="ARBA00001946"/>
    </source>
</evidence>
<comment type="catalytic activity">
    <reaction evidence="5">
        <text>diphosphate + H2O = 2 phosphate + H(+)</text>
        <dbReference type="Rhea" id="RHEA:24576"/>
        <dbReference type="ChEBI" id="CHEBI:15377"/>
        <dbReference type="ChEBI" id="CHEBI:15378"/>
        <dbReference type="ChEBI" id="CHEBI:33019"/>
        <dbReference type="ChEBI" id="CHEBI:43474"/>
        <dbReference type="EC" id="3.6.1.1"/>
    </reaction>
</comment>
<dbReference type="EMBL" id="BAABAT010000002">
    <property type="protein sequence ID" value="GAA4244928.1"/>
    <property type="molecule type" value="Genomic_DNA"/>
</dbReference>
<comment type="caution">
    <text evidence="6">The sequence shown here is derived from an EMBL/GenBank/DDBJ whole genome shotgun (WGS) entry which is preliminary data.</text>
</comment>
<accession>A0ABP8CZ28</accession>
<evidence type="ECO:0000256" key="2">
    <source>
        <dbReference type="ARBA" id="ARBA00022723"/>
    </source>
</evidence>
<feature type="binding site" evidence="5">
    <location>
        <position position="8"/>
    </location>
    <ligand>
        <name>Mg(2+)</name>
        <dbReference type="ChEBI" id="CHEBI:18420"/>
        <label>2</label>
    </ligand>
</feature>
<feature type="binding site" evidence="5">
    <location>
        <position position="126"/>
    </location>
    <ligand>
        <name>substrate</name>
    </ligand>
</feature>
<reference evidence="7" key="1">
    <citation type="journal article" date="2019" name="Int. J. Syst. Evol. Microbiol.">
        <title>The Global Catalogue of Microorganisms (GCM) 10K type strain sequencing project: providing services to taxonomists for standard genome sequencing and annotation.</title>
        <authorList>
            <consortium name="The Broad Institute Genomics Platform"/>
            <consortium name="The Broad Institute Genome Sequencing Center for Infectious Disease"/>
            <person name="Wu L."/>
            <person name="Ma J."/>
        </authorList>
    </citation>
    <scope>NUCLEOTIDE SEQUENCE [LARGE SCALE GENOMIC DNA]</scope>
    <source>
        <strain evidence="7">JCM 17441</strain>
    </source>
</reference>
<feature type="binding site" evidence="5">
    <location>
        <position position="30"/>
    </location>
    <ligand>
        <name>substrate</name>
    </ligand>
</feature>
<dbReference type="EC" id="3.6.1.1" evidence="5"/>
<sequence length="166" mass="18871">MEFDVTIEIPRGARNKYEMDRRTGRIRLDRTLFTATQYPADYGFIEDTLGEGTDPLDALVMVQEPTFPGCLVRCRAIGMFRMRDARGPDPKVLCVPTADPRLGHLRDIVDLEHFFRLEIEHFFRIYADLDPGATIDVGRRTWAGRAEAETEIGLARRRARSSTPAG</sequence>
<protein>
    <recommendedName>
        <fullName evidence="5">Inorganic pyrophosphatase</fullName>
        <ecNumber evidence="5">3.6.1.1</ecNumber>
    </recommendedName>
    <alternativeName>
        <fullName evidence="5">Pyrophosphate phospho-hydrolase</fullName>
        <shortName evidence="5">PPase</shortName>
    </alternativeName>
</protein>
<evidence type="ECO:0000313" key="6">
    <source>
        <dbReference type="EMBL" id="GAA4244928.1"/>
    </source>
</evidence>
<evidence type="ECO:0000256" key="4">
    <source>
        <dbReference type="ARBA" id="ARBA00022842"/>
    </source>
</evidence>
<dbReference type="SUPFAM" id="SSF50324">
    <property type="entry name" value="Inorganic pyrophosphatase"/>
    <property type="match status" value="1"/>
</dbReference>
<dbReference type="Pfam" id="PF00719">
    <property type="entry name" value="Pyrophosphatase"/>
    <property type="match status" value="1"/>
</dbReference>
<dbReference type="InterPro" id="IPR008162">
    <property type="entry name" value="Pyrophosphatase"/>
</dbReference>
<dbReference type="InterPro" id="IPR036649">
    <property type="entry name" value="Pyrophosphatase_sf"/>
</dbReference>
<organism evidence="6 7">
    <name type="scientific">Dactylosporangium darangshiense</name>
    <dbReference type="NCBI Taxonomy" id="579108"/>
    <lineage>
        <taxon>Bacteria</taxon>
        <taxon>Bacillati</taxon>
        <taxon>Actinomycetota</taxon>
        <taxon>Actinomycetes</taxon>
        <taxon>Micromonosporales</taxon>
        <taxon>Micromonosporaceae</taxon>
        <taxon>Dactylosporangium</taxon>
    </lineage>
</organism>
<comment type="caution">
    <text evidence="5">Lacks conserved residue(s) required for the propagation of feature annotation.</text>
</comment>
<feature type="binding site" evidence="5">
    <location>
        <position position="89"/>
    </location>
    <ligand>
        <name>Mg(2+)</name>
        <dbReference type="ChEBI" id="CHEBI:18420"/>
        <label>1</label>
    </ligand>
</feature>
<dbReference type="Proteomes" id="UP001500620">
    <property type="component" value="Unassembled WGS sequence"/>
</dbReference>
<dbReference type="RefSeq" id="WP_345121689.1">
    <property type="nucleotide sequence ID" value="NZ_BAABAT010000002.1"/>
</dbReference>
<feature type="binding site" evidence="5">
    <location>
        <position position="16"/>
    </location>
    <ligand>
        <name>substrate</name>
    </ligand>
</feature>
<feature type="binding site" evidence="5">
    <location>
        <position position="57"/>
    </location>
    <ligand>
        <name>Mg(2+)</name>
        <dbReference type="ChEBI" id="CHEBI:18420"/>
        <label>2</label>
    </ligand>
</feature>
<feature type="binding site" evidence="5">
    <location>
        <position position="84"/>
    </location>
    <ligand>
        <name>Mg(2+)</name>
        <dbReference type="ChEBI" id="CHEBI:18420"/>
        <label>3</label>
    </ligand>
</feature>
<name>A0ABP8CZ28_9ACTN</name>
<gene>
    <name evidence="5" type="primary">ppa</name>
    <name evidence="6" type="ORF">GCM10022255_009950</name>
</gene>
<feature type="binding site" evidence="5">
    <location>
        <position position="57"/>
    </location>
    <ligand>
        <name>Mg(2+)</name>
        <dbReference type="ChEBI" id="CHEBI:18420"/>
        <label>1</label>
    </ligand>
</feature>
<evidence type="ECO:0000256" key="3">
    <source>
        <dbReference type="ARBA" id="ARBA00022801"/>
    </source>
</evidence>
<keyword evidence="7" id="KW-1185">Reference proteome</keyword>
<comment type="subunit">
    <text evidence="5">Homohexamer.</text>
</comment>
<feature type="binding site" evidence="5">
    <location>
        <position position="89"/>
    </location>
    <ligand>
        <name>Mg(2+)</name>
        <dbReference type="ChEBI" id="CHEBI:18420"/>
        <label>3</label>
    </ligand>
</feature>
<comment type="cofactor">
    <cofactor evidence="1 5">
        <name>Mg(2+)</name>
        <dbReference type="ChEBI" id="CHEBI:18420"/>
    </cofactor>
</comment>
<comment type="similarity">
    <text evidence="5">Belongs to the PPase family.</text>
</comment>
<keyword evidence="5" id="KW-0963">Cytoplasm</keyword>
<keyword evidence="2 5" id="KW-0479">Metal-binding</keyword>
<keyword evidence="4 5" id="KW-0460">Magnesium</keyword>